<dbReference type="InterPro" id="IPR000515">
    <property type="entry name" value="MetI-like"/>
</dbReference>
<dbReference type="RefSeq" id="WP_341876442.1">
    <property type="nucleotide sequence ID" value="NZ_CP121687.1"/>
</dbReference>
<evidence type="ECO:0000313" key="8">
    <source>
        <dbReference type="EMBL" id="WZL69446.1"/>
    </source>
</evidence>
<feature type="domain" description="ABC transmembrane type-1" evidence="7">
    <location>
        <begin position="22"/>
        <end position="201"/>
    </location>
</feature>
<dbReference type="SUPFAM" id="SSF161098">
    <property type="entry name" value="MetI-like"/>
    <property type="match status" value="1"/>
</dbReference>
<evidence type="ECO:0000259" key="7">
    <source>
        <dbReference type="PROSITE" id="PS50928"/>
    </source>
</evidence>
<name>A0ABZ2Y4B5_9FIRM</name>
<dbReference type="PROSITE" id="PS50928">
    <property type="entry name" value="ABC_TM1"/>
    <property type="match status" value="1"/>
</dbReference>
<keyword evidence="2 6" id="KW-0813">Transport</keyword>
<dbReference type="PANTHER" id="PTHR30177:SF4">
    <property type="entry name" value="OSMOPROTECTANT IMPORT PERMEASE PROTEIN OSMW"/>
    <property type="match status" value="1"/>
</dbReference>
<evidence type="ECO:0000256" key="3">
    <source>
        <dbReference type="ARBA" id="ARBA00022692"/>
    </source>
</evidence>
<feature type="transmembrane region" description="Helical" evidence="6">
    <location>
        <begin position="88"/>
        <end position="107"/>
    </location>
</feature>
<gene>
    <name evidence="8" type="ORF">QBE51_11665</name>
</gene>
<feature type="transmembrane region" description="Helical" evidence="6">
    <location>
        <begin position="59"/>
        <end position="82"/>
    </location>
</feature>
<proteinExistence type="inferred from homology"/>
<dbReference type="Pfam" id="PF00528">
    <property type="entry name" value="BPD_transp_1"/>
    <property type="match status" value="1"/>
</dbReference>
<dbReference type="Gene3D" id="1.10.3720.10">
    <property type="entry name" value="MetI-like"/>
    <property type="match status" value="1"/>
</dbReference>
<evidence type="ECO:0000256" key="6">
    <source>
        <dbReference type="RuleBase" id="RU363032"/>
    </source>
</evidence>
<feature type="transmembrane region" description="Helical" evidence="6">
    <location>
        <begin position="26"/>
        <end position="47"/>
    </location>
</feature>
<evidence type="ECO:0000256" key="4">
    <source>
        <dbReference type="ARBA" id="ARBA00022989"/>
    </source>
</evidence>
<keyword evidence="5 6" id="KW-0472">Membrane</keyword>
<feature type="transmembrane region" description="Helical" evidence="6">
    <location>
        <begin position="153"/>
        <end position="172"/>
    </location>
</feature>
<keyword evidence="3 6" id="KW-0812">Transmembrane</keyword>
<keyword evidence="4 6" id="KW-1133">Transmembrane helix</keyword>
<reference evidence="8 9" key="1">
    <citation type="submission" date="2023-03" db="EMBL/GenBank/DDBJ databases">
        <title>Novel Species.</title>
        <authorList>
            <person name="Ma S."/>
        </authorList>
    </citation>
    <scope>NUCLEOTIDE SEQUENCE [LARGE SCALE GENOMIC DNA]</scope>
    <source>
        <strain evidence="8 9">LIND6LT2</strain>
    </source>
</reference>
<protein>
    <submittedName>
        <fullName evidence="8">ABC transporter permease</fullName>
    </submittedName>
</protein>
<dbReference type="CDD" id="cd06261">
    <property type="entry name" value="TM_PBP2"/>
    <property type="match status" value="1"/>
</dbReference>
<keyword evidence="9" id="KW-1185">Reference proteome</keyword>
<dbReference type="PANTHER" id="PTHR30177">
    <property type="entry name" value="GLYCINE BETAINE/L-PROLINE TRANSPORT SYSTEM PERMEASE PROTEIN PROW"/>
    <property type="match status" value="1"/>
</dbReference>
<accession>A0ABZ2Y4B5</accession>
<comment type="similarity">
    <text evidence="6">Belongs to the binding-protein-dependent transport system permease family.</text>
</comment>
<dbReference type="Proteomes" id="UP001486565">
    <property type="component" value="Chromosome"/>
</dbReference>
<feature type="transmembrane region" description="Helical" evidence="6">
    <location>
        <begin position="184"/>
        <end position="204"/>
    </location>
</feature>
<comment type="subcellular location">
    <subcellularLocation>
        <location evidence="6">Cell membrane</location>
        <topology evidence="6">Multi-pass membrane protein</topology>
    </subcellularLocation>
    <subcellularLocation>
        <location evidence="1">Membrane</location>
        <topology evidence="1">Multi-pass membrane protein</topology>
    </subcellularLocation>
</comment>
<sequence length="220" mass="23404">MNSQTNFFEFLSYRADEIIRLLFEHIQITGFAVLLAILIGVPIGIFITRKEKCANIIIGIANIFQTLPSLALFGLIIPFLGIGITPSIFVLFLYALLPIIKNTYIGINSVDPSIIEAGKGMGMKSSQILRMVELPLALPMIMGGIRISTVINIGTATIASLIGAGGLGDLIFKGISMNDSYLTLAGAIPTSLLAIGADTLLGMIENALVPKGIAKVQRDG</sequence>
<evidence type="ECO:0000256" key="2">
    <source>
        <dbReference type="ARBA" id="ARBA00022448"/>
    </source>
</evidence>
<evidence type="ECO:0000256" key="5">
    <source>
        <dbReference type="ARBA" id="ARBA00023136"/>
    </source>
</evidence>
<evidence type="ECO:0000313" key="9">
    <source>
        <dbReference type="Proteomes" id="UP001486565"/>
    </source>
</evidence>
<evidence type="ECO:0000256" key="1">
    <source>
        <dbReference type="ARBA" id="ARBA00004141"/>
    </source>
</evidence>
<dbReference type="EMBL" id="CP121687">
    <property type="protein sequence ID" value="WZL69446.1"/>
    <property type="molecule type" value="Genomic_DNA"/>
</dbReference>
<organism evidence="8 9">
    <name type="scientific">Defluviitalea saccharophila</name>
    <dbReference type="NCBI Taxonomy" id="879970"/>
    <lineage>
        <taxon>Bacteria</taxon>
        <taxon>Bacillati</taxon>
        <taxon>Bacillota</taxon>
        <taxon>Clostridia</taxon>
        <taxon>Lachnospirales</taxon>
        <taxon>Defluviitaleaceae</taxon>
        <taxon>Defluviitalea</taxon>
    </lineage>
</organism>
<dbReference type="InterPro" id="IPR051204">
    <property type="entry name" value="ABC_transp_perm/SBD"/>
</dbReference>
<dbReference type="InterPro" id="IPR035906">
    <property type="entry name" value="MetI-like_sf"/>
</dbReference>